<organism evidence="7 9">
    <name type="scientific">Commensalibacter communis</name>
    <dbReference type="NCBI Taxonomy" id="2972786"/>
    <lineage>
        <taxon>Bacteria</taxon>
        <taxon>Pseudomonadati</taxon>
        <taxon>Pseudomonadota</taxon>
        <taxon>Alphaproteobacteria</taxon>
        <taxon>Acetobacterales</taxon>
        <taxon>Acetobacteraceae</taxon>
    </lineage>
</organism>
<dbReference type="InterPro" id="IPR010071">
    <property type="entry name" value="AA_adenyl_dom"/>
</dbReference>
<gene>
    <name evidence="8" type="ORF">R53529_LOCUS2100</name>
    <name evidence="7" type="ORF">R53530_LOCUS2097</name>
</gene>
<comment type="caution">
    <text evidence="7">The sequence shown here is derived from an EMBL/GenBank/DDBJ whole genome shotgun (WGS) entry which is preliminary data.</text>
</comment>
<dbReference type="PROSITE" id="PS00012">
    <property type="entry name" value="PHOSPHOPANTETHEINE"/>
    <property type="match status" value="2"/>
</dbReference>
<keyword evidence="3" id="KW-0596">Phosphopantetheine</keyword>
<dbReference type="Pfam" id="PF00501">
    <property type="entry name" value="AMP-binding"/>
    <property type="match status" value="1"/>
</dbReference>
<dbReference type="InterPro" id="IPR025110">
    <property type="entry name" value="AMP-bd_C"/>
</dbReference>
<evidence type="ECO:0000313" key="8">
    <source>
        <dbReference type="EMBL" id="CAI3957717.1"/>
    </source>
</evidence>
<evidence type="ECO:0000313" key="9">
    <source>
        <dbReference type="Proteomes" id="UP001154255"/>
    </source>
</evidence>
<evidence type="ECO:0000256" key="2">
    <source>
        <dbReference type="ARBA" id="ARBA00004924"/>
    </source>
</evidence>
<dbReference type="PROSITE" id="PS50075">
    <property type="entry name" value="CARRIER"/>
    <property type="match status" value="1"/>
</dbReference>
<keyword evidence="4" id="KW-0597">Phosphoprotein</keyword>
<dbReference type="GO" id="GO:0031177">
    <property type="term" value="F:phosphopantetheine binding"/>
    <property type="evidence" value="ECO:0007669"/>
    <property type="project" value="TreeGrafter"/>
</dbReference>
<dbReference type="FunFam" id="3.30.559.10:FF:000023">
    <property type="entry name" value="Non-ribosomal peptide synthetase"/>
    <property type="match status" value="1"/>
</dbReference>
<reference evidence="7" key="1">
    <citation type="submission" date="2022-10" db="EMBL/GenBank/DDBJ databases">
        <authorList>
            <person name="Botero Cardona J."/>
        </authorList>
    </citation>
    <scope>NUCLEOTIDE SEQUENCE</scope>
    <source>
        <strain evidence="7">LMG 31819</strain>
        <strain evidence="8">R-53529</strain>
    </source>
</reference>
<dbReference type="FunFam" id="3.30.559.30:FF:000006">
    <property type="entry name" value="Yersiniabactin polyketide/non-ribosomal peptide synthetase"/>
    <property type="match status" value="1"/>
</dbReference>
<dbReference type="PANTHER" id="PTHR45527:SF10">
    <property type="entry name" value="PYOCHELIN SYNTHASE PCHF"/>
    <property type="match status" value="1"/>
</dbReference>
<dbReference type="InterPro" id="IPR000873">
    <property type="entry name" value="AMP-dep_synth/lig_dom"/>
</dbReference>
<dbReference type="SUPFAM" id="SSF47336">
    <property type="entry name" value="ACP-like"/>
    <property type="match status" value="2"/>
</dbReference>
<proteinExistence type="predicted"/>
<dbReference type="Pfam" id="PF00668">
    <property type="entry name" value="Condensation"/>
    <property type="match status" value="1"/>
</dbReference>
<evidence type="ECO:0000256" key="3">
    <source>
        <dbReference type="ARBA" id="ARBA00022450"/>
    </source>
</evidence>
<dbReference type="Pfam" id="PF00550">
    <property type="entry name" value="PP-binding"/>
    <property type="match status" value="1"/>
</dbReference>
<evidence type="ECO:0000259" key="6">
    <source>
        <dbReference type="PROSITE" id="PS50075"/>
    </source>
</evidence>
<name>A0A9W4TSY9_9PROT</name>
<comment type="cofactor">
    <cofactor evidence="1">
        <name>pantetheine 4'-phosphate</name>
        <dbReference type="ChEBI" id="CHEBI:47942"/>
    </cofactor>
</comment>
<dbReference type="RefSeq" id="WP_271790519.1">
    <property type="nucleotide sequence ID" value="NZ_CAMXCM010000008.1"/>
</dbReference>
<dbReference type="PANTHER" id="PTHR45527">
    <property type="entry name" value="NONRIBOSOMAL PEPTIDE SYNTHETASE"/>
    <property type="match status" value="1"/>
</dbReference>
<dbReference type="Proteomes" id="UP001154255">
    <property type="component" value="Unassembled WGS sequence"/>
</dbReference>
<dbReference type="InterPro" id="IPR001242">
    <property type="entry name" value="Condensation_dom"/>
</dbReference>
<dbReference type="GO" id="GO:0000036">
    <property type="term" value="F:acyl carrier activity"/>
    <property type="evidence" value="ECO:0007669"/>
    <property type="project" value="TreeGrafter"/>
</dbReference>
<comment type="pathway">
    <text evidence="2">Siderophore biosynthesis.</text>
</comment>
<dbReference type="InterPro" id="IPR023213">
    <property type="entry name" value="CAT-like_dom_sf"/>
</dbReference>
<dbReference type="InterPro" id="IPR057737">
    <property type="entry name" value="Condensation_MtbB-like"/>
</dbReference>
<dbReference type="Proteomes" id="UP001154259">
    <property type="component" value="Unassembled WGS sequence"/>
</dbReference>
<evidence type="ECO:0000313" key="7">
    <source>
        <dbReference type="EMBL" id="CAI3955540.1"/>
    </source>
</evidence>
<dbReference type="PROSITE" id="PS00455">
    <property type="entry name" value="AMP_BINDING"/>
    <property type="match status" value="1"/>
</dbReference>
<evidence type="ECO:0000256" key="4">
    <source>
        <dbReference type="ARBA" id="ARBA00022553"/>
    </source>
</evidence>
<sequence>MDLVQQNRLLKDLLIEHVASLMEVDVEQIIPNISLIEIGLDSISLMRALDFLSVKGYVLKFEEAIARPTINDWLQNAKARPEKNKSSSISYIHDDNASFELTPVQQAYWMGRKEDQPLGGVSCQLYLEIDGKKIEPQILNKAIIDLLARHSMLRTNFDEDNYQKINNKAVDFDLTIHDLREQDNQSAYYQLEQLRHNLSHRVLPVEQDYPIDVQLTLITEHKSRLHINIDLLVADVFSLTIILRDLALFYLQRQNELPKLTLDFRQYLLKINLEQQEQQEAARQYWQERLLTLPSGPQLPLACDYTLIKNHRFTRRDFHLTNADLATLQIKAQSYGLTLANIFATAFGEVLARWSENTKFLLNIPLFNRKEIEPSVSHMVADFTNLILLEMNFEQNLAFVERAQDVQHRLYQDIANSAYSGVNVLRDMFRIDQGHARIAPVVFACNLGDPFIKPEVEEAFGKATWMISQTPQVWIDHQTYPTKDGLLLNWDVVEELFPKGMIDAMFNAYEKLIRALIIDDWKQPVFLPIPFDQNQIRHQVNNTTNLYPINRIHERFFLNARINPDYIAITGSFGSVSYRDLADLSLRIGGALQKANIGSGDVVAIALPRGVDQIGAVLGILSLNAIYLPISLDQPAIRTRKICERANVKAVITISERMKWEGWSEHVLCVDIHLAKNASPLASIATGNVNDSAYVIFTSGSTGEPKGVEITHKAAWNTIFAINEKFNINAKDRAIGLSALEFDLSVFDIFGLLSVGGALVIVDDQQRKEPSLWLDLAQQHQVTVWNSVPALLEMAILSMEPHKKLEFIRLVLVSGDWVPLDLPKRMKAISQQDILFIALGGATEAAIWSNFMEIKEVPDDWQSIPYGFPLPNQKFRIVNHKQQDCPNFVPGEIWIGGDGLSCGYKGDLTLSSERFIFVNNERWYRTGDRGCYWPDGTLEFLGRLDQQVKVRGYRIELAEIEIALERHPFVVRAIATIIGMGANQNIAAIVTLSSIITEKEILSFVRNELPDYMVPVTVLILDTLPLTTNGKIDRNSIVPILEQAIHNNKEVEELPCSDTEIELVKLWQDVLGDIKINRQDSFFRIGGNSLQAARLTAKINQKYHITLPLRVFLAEPTVAGVANFIKATIQKNDLSLEEGVL</sequence>
<dbReference type="CDD" id="cd12114">
    <property type="entry name" value="A_NRPS_TlmIV_like"/>
    <property type="match status" value="1"/>
</dbReference>
<dbReference type="GO" id="GO:0044550">
    <property type="term" value="P:secondary metabolite biosynthetic process"/>
    <property type="evidence" value="ECO:0007669"/>
    <property type="project" value="TreeGrafter"/>
</dbReference>
<dbReference type="Gene3D" id="3.30.559.30">
    <property type="entry name" value="Nonribosomal peptide synthetase, condensation domain"/>
    <property type="match status" value="1"/>
</dbReference>
<accession>A0A9W4TSY9</accession>
<dbReference type="EMBL" id="CAMXCM010000008">
    <property type="protein sequence ID" value="CAI3955540.1"/>
    <property type="molecule type" value="Genomic_DNA"/>
</dbReference>
<dbReference type="SUPFAM" id="SSF52777">
    <property type="entry name" value="CoA-dependent acyltransferases"/>
    <property type="match status" value="2"/>
</dbReference>
<dbReference type="CDD" id="cd19535">
    <property type="entry name" value="Cyc_NRPS"/>
    <property type="match status" value="1"/>
</dbReference>
<dbReference type="InterPro" id="IPR020845">
    <property type="entry name" value="AMP-binding_CS"/>
</dbReference>
<dbReference type="EMBL" id="CAMXCS010000008">
    <property type="protein sequence ID" value="CAI3957717.1"/>
    <property type="molecule type" value="Genomic_DNA"/>
</dbReference>
<protein>
    <submittedName>
        <fullName evidence="7 8">Seryl-AMP synthase component of non-ribosoma l peptide synthetase (EntF)</fullName>
    </submittedName>
</protein>
<dbReference type="Gene3D" id="3.30.559.10">
    <property type="entry name" value="Chloramphenicol acetyltransferase-like domain"/>
    <property type="match status" value="1"/>
</dbReference>
<dbReference type="Gene3D" id="3.30.300.30">
    <property type="match status" value="1"/>
</dbReference>
<dbReference type="SUPFAM" id="SSF56801">
    <property type="entry name" value="Acetyl-CoA synthetase-like"/>
    <property type="match status" value="1"/>
</dbReference>
<dbReference type="GO" id="GO:0016874">
    <property type="term" value="F:ligase activity"/>
    <property type="evidence" value="ECO:0007669"/>
    <property type="project" value="UniProtKB-KW"/>
</dbReference>
<evidence type="ECO:0000256" key="5">
    <source>
        <dbReference type="ARBA" id="ARBA00022598"/>
    </source>
</evidence>
<dbReference type="InterPro" id="IPR042099">
    <property type="entry name" value="ANL_N_sf"/>
</dbReference>
<keyword evidence="5" id="KW-0436">Ligase</keyword>
<dbReference type="InterPro" id="IPR045851">
    <property type="entry name" value="AMP-bd_C_sf"/>
</dbReference>
<dbReference type="Gene3D" id="3.40.50.12780">
    <property type="entry name" value="N-terminal domain of ligase-like"/>
    <property type="match status" value="1"/>
</dbReference>
<feature type="domain" description="Carrier" evidence="6">
    <location>
        <begin position="1054"/>
        <end position="1129"/>
    </location>
</feature>
<dbReference type="InterPro" id="IPR009081">
    <property type="entry name" value="PP-bd_ACP"/>
</dbReference>
<dbReference type="NCBIfam" id="TIGR01733">
    <property type="entry name" value="AA-adenyl-dom"/>
    <property type="match status" value="1"/>
</dbReference>
<dbReference type="Gene3D" id="1.10.1200.10">
    <property type="entry name" value="ACP-like"/>
    <property type="match status" value="2"/>
</dbReference>
<evidence type="ECO:0000313" key="10">
    <source>
        <dbReference type="Proteomes" id="UP001154259"/>
    </source>
</evidence>
<keyword evidence="10" id="KW-1185">Reference proteome</keyword>
<evidence type="ECO:0000256" key="1">
    <source>
        <dbReference type="ARBA" id="ARBA00001957"/>
    </source>
</evidence>
<dbReference type="InterPro" id="IPR036736">
    <property type="entry name" value="ACP-like_sf"/>
</dbReference>
<dbReference type="AlphaFoldDB" id="A0A9W4TSY9"/>
<dbReference type="InterPro" id="IPR006162">
    <property type="entry name" value="Ppantetheine_attach_site"/>
</dbReference>
<dbReference type="Pfam" id="PF13193">
    <property type="entry name" value="AMP-binding_C"/>
    <property type="match status" value="1"/>
</dbReference>
<dbReference type="GO" id="GO:0005737">
    <property type="term" value="C:cytoplasm"/>
    <property type="evidence" value="ECO:0007669"/>
    <property type="project" value="TreeGrafter"/>
</dbReference>
<dbReference type="GO" id="GO:0043041">
    <property type="term" value="P:amino acid activation for nonribosomal peptide biosynthetic process"/>
    <property type="evidence" value="ECO:0007669"/>
    <property type="project" value="TreeGrafter"/>
</dbReference>